<accession>A0AAE2BS47</accession>
<keyword evidence="9" id="KW-1185">Reference proteome</keyword>
<evidence type="ECO:0000256" key="4">
    <source>
        <dbReference type="ARBA" id="ARBA00023136"/>
    </source>
</evidence>
<dbReference type="PANTHER" id="PTHR31042:SF153">
    <property type="entry name" value="GLYCOSYLTRANSFERASE BC10-LIKE"/>
    <property type="match status" value="1"/>
</dbReference>
<feature type="compositionally biased region" description="Pro residues" evidence="6">
    <location>
        <begin position="71"/>
        <end position="100"/>
    </location>
</feature>
<keyword evidence="4 7" id="KW-0472">Membrane</keyword>
<sequence length="426" mass="49611">MKKDQHHEVQQELIPSLKLLHSQSYLHNFIIYFLFFGSGLVIGITLSSYLKDAPQTMQLKQLSTSILMQAPPSPPPPPPPSPPPPQPPSDDHPPPSPPLPWQSLSPALPTPTFTGRIGLREYMRPPRAMHDMTEEELLWRASMVPKIQEYPFRRIPKIAFMFLTKGDLPMAPLWERFFKGHEGLYSIYVHSQPSHNITTPKTSVFYRRHIPSKAVAWGEFNMVEAERRLLANALLDFANQRFILLSEACIPLFNFNTIYNYLTRSTTSFIESYDQWGPVGRGRYNKNMEPHVTLDQWRKGAQWFEVNRELALEVVSDKKYYNLFKEYCKPECYSDEHYLPTFVTMKFPWMNGNRTLTWVDWSKGGPHPAQFLRSDVTVDRLRRMRMSTTCLYNGKPTNICFLFARKFTANGLDRLLRLAPQIMHFR</sequence>
<keyword evidence="2" id="KW-0328">Glycosyltransferase</keyword>
<keyword evidence="7" id="KW-0812">Transmembrane</keyword>
<gene>
    <name evidence="8" type="ORF">Sango_1730900</name>
</gene>
<feature type="region of interest" description="Disordered" evidence="6">
    <location>
        <begin position="67"/>
        <end position="108"/>
    </location>
</feature>
<keyword evidence="5" id="KW-0325">Glycoprotein</keyword>
<comment type="caution">
    <text evidence="8">The sequence shown here is derived from an EMBL/GenBank/DDBJ whole genome shotgun (WGS) entry which is preliminary data.</text>
</comment>
<organism evidence="8 9">
    <name type="scientific">Sesamum angolense</name>
    <dbReference type="NCBI Taxonomy" id="2727404"/>
    <lineage>
        <taxon>Eukaryota</taxon>
        <taxon>Viridiplantae</taxon>
        <taxon>Streptophyta</taxon>
        <taxon>Embryophyta</taxon>
        <taxon>Tracheophyta</taxon>
        <taxon>Spermatophyta</taxon>
        <taxon>Magnoliopsida</taxon>
        <taxon>eudicotyledons</taxon>
        <taxon>Gunneridae</taxon>
        <taxon>Pentapetalae</taxon>
        <taxon>asterids</taxon>
        <taxon>lamiids</taxon>
        <taxon>Lamiales</taxon>
        <taxon>Pedaliaceae</taxon>
        <taxon>Sesamum</taxon>
    </lineage>
</organism>
<dbReference type="AlphaFoldDB" id="A0AAE2BS47"/>
<evidence type="ECO:0000256" key="1">
    <source>
        <dbReference type="ARBA" id="ARBA00004606"/>
    </source>
</evidence>
<dbReference type="GO" id="GO:0016020">
    <property type="term" value="C:membrane"/>
    <property type="evidence" value="ECO:0007669"/>
    <property type="project" value="UniProtKB-SubCell"/>
</dbReference>
<evidence type="ECO:0000256" key="3">
    <source>
        <dbReference type="ARBA" id="ARBA00022679"/>
    </source>
</evidence>
<evidence type="ECO:0000313" key="9">
    <source>
        <dbReference type="Proteomes" id="UP001289374"/>
    </source>
</evidence>
<keyword evidence="7" id="KW-1133">Transmembrane helix</keyword>
<evidence type="ECO:0000256" key="6">
    <source>
        <dbReference type="SAM" id="MobiDB-lite"/>
    </source>
</evidence>
<dbReference type="InterPro" id="IPR003406">
    <property type="entry name" value="Glyco_trans_14"/>
</dbReference>
<name>A0AAE2BS47_9LAMI</name>
<keyword evidence="3" id="KW-0808">Transferase</keyword>
<proteinExistence type="predicted"/>
<evidence type="ECO:0000256" key="7">
    <source>
        <dbReference type="SAM" id="Phobius"/>
    </source>
</evidence>
<dbReference type="Proteomes" id="UP001289374">
    <property type="component" value="Unassembled WGS sequence"/>
</dbReference>
<reference evidence="8" key="2">
    <citation type="journal article" date="2024" name="Plant">
        <title>Genomic evolution and insights into agronomic trait innovations of Sesamum species.</title>
        <authorList>
            <person name="Miao H."/>
            <person name="Wang L."/>
            <person name="Qu L."/>
            <person name="Liu H."/>
            <person name="Sun Y."/>
            <person name="Le M."/>
            <person name="Wang Q."/>
            <person name="Wei S."/>
            <person name="Zheng Y."/>
            <person name="Lin W."/>
            <person name="Duan Y."/>
            <person name="Cao H."/>
            <person name="Xiong S."/>
            <person name="Wang X."/>
            <person name="Wei L."/>
            <person name="Li C."/>
            <person name="Ma Q."/>
            <person name="Ju M."/>
            <person name="Zhao R."/>
            <person name="Li G."/>
            <person name="Mu C."/>
            <person name="Tian Q."/>
            <person name="Mei H."/>
            <person name="Zhang T."/>
            <person name="Gao T."/>
            <person name="Zhang H."/>
        </authorList>
    </citation>
    <scope>NUCLEOTIDE SEQUENCE</scope>
    <source>
        <strain evidence="8">K16</strain>
    </source>
</reference>
<dbReference type="Pfam" id="PF02485">
    <property type="entry name" value="Branch"/>
    <property type="match status" value="1"/>
</dbReference>
<protein>
    <submittedName>
        <fullName evidence="8">Glycosyltransferase BC10</fullName>
    </submittedName>
</protein>
<dbReference type="PANTHER" id="PTHR31042">
    <property type="entry name" value="CORE-2/I-BRANCHING BETA-1,6-N-ACETYLGLUCOSAMINYLTRANSFERASE FAMILY PROTEIN-RELATED"/>
    <property type="match status" value="1"/>
</dbReference>
<dbReference type="EMBL" id="JACGWL010000009">
    <property type="protein sequence ID" value="KAK4395766.1"/>
    <property type="molecule type" value="Genomic_DNA"/>
</dbReference>
<dbReference type="GO" id="GO:0016757">
    <property type="term" value="F:glycosyltransferase activity"/>
    <property type="evidence" value="ECO:0007669"/>
    <property type="project" value="UniProtKB-KW"/>
</dbReference>
<feature type="transmembrane region" description="Helical" evidence="7">
    <location>
        <begin position="29"/>
        <end position="50"/>
    </location>
</feature>
<evidence type="ECO:0000313" key="8">
    <source>
        <dbReference type="EMBL" id="KAK4395766.1"/>
    </source>
</evidence>
<dbReference type="InterPro" id="IPR044174">
    <property type="entry name" value="BC10-like"/>
</dbReference>
<comment type="subcellular location">
    <subcellularLocation>
        <location evidence="1">Membrane</location>
        <topology evidence="1">Single-pass type II membrane protein</topology>
    </subcellularLocation>
</comment>
<evidence type="ECO:0000256" key="2">
    <source>
        <dbReference type="ARBA" id="ARBA00022676"/>
    </source>
</evidence>
<evidence type="ECO:0000256" key="5">
    <source>
        <dbReference type="ARBA" id="ARBA00023180"/>
    </source>
</evidence>
<reference evidence="8" key="1">
    <citation type="submission" date="2020-06" db="EMBL/GenBank/DDBJ databases">
        <authorList>
            <person name="Li T."/>
            <person name="Hu X."/>
            <person name="Zhang T."/>
            <person name="Song X."/>
            <person name="Zhang H."/>
            <person name="Dai N."/>
            <person name="Sheng W."/>
            <person name="Hou X."/>
            <person name="Wei L."/>
        </authorList>
    </citation>
    <scope>NUCLEOTIDE SEQUENCE</scope>
    <source>
        <strain evidence="8">K16</strain>
        <tissue evidence="8">Leaf</tissue>
    </source>
</reference>